<feature type="domain" description="EGF-like" evidence="2">
    <location>
        <begin position="570"/>
        <end position="604"/>
    </location>
</feature>
<evidence type="ECO:0000313" key="4">
    <source>
        <dbReference type="WBParaSite" id="PDA_v2.g78.t1"/>
    </source>
</evidence>
<dbReference type="SMART" id="SM00289">
    <property type="entry name" value="WR1"/>
    <property type="match status" value="5"/>
</dbReference>
<feature type="domain" description="EGF-like" evidence="2">
    <location>
        <begin position="618"/>
        <end position="651"/>
    </location>
</feature>
<proteinExistence type="predicted"/>
<feature type="compositionally biased region" description="Basic and acidic residues" evidence="1">
    <location>
        <begin position="68"/>
        <end position="79"/>
    </location>
</feature>
<dbReference type="Pfam" id="PF01683">
    <property type="entry name" value="EB"/>
    <property type="match status" value="4"/>
</dbReference>
<feature type="compositionally biased region" description="Polar residues" evidence="1">
    <location>
        <begin position="222"/>
        <end position="234"/>
    </location>
</feature>
<dbReference type="SMART" id="SM00181">
    <property type="entry name" value="EGF"/>
    <property type="match status" value="8"/>
</dbReference>
<dbReference type="AlphaFoldDB" id="A0A914R087"/>
<dbReference type="Proteomes" id="UP000887578">
    <property type="component" value="Unplaced"/>
</dbReference>
<dbReference type="InterPro" id="IPR006150">
    <property type="entry name" value="Cys_repeat_1"/>
</dbReference>
<evidence type="ECO:0000256" key="1">
    <source>
        <dbReference type="SAM" id="MobiDB-lite"/>
    </source>
</evidence>
<feature type="domain" description="EGF-like" evidence="2">
    <location>
        <begin position="716"/>
        <end position="752"/>
    </location>
</feature>
<reference evidence="4" key="1">
    <citation type="submission" date="2022-11" db="UniProtKB">
        <authorList>
            <consortium name="WormBaseParasite"/>
        </authorList>
    </citation>
    <scope>IDENTIFICATION</scope>
</reference>
<dbReference type="PANTHER" id="PTHR37157">
    <property type="entry name" value="PRION-LIKE-(Q/N-RICH) DOMAIN-BEARING PROTEIN 25"/>
    <property type="match status" value="1"/>
</dbReference>
<feature type="region of interest" description="Disordered" evidence="1">
    <location>
        <begin position="67"/>
        <end position="86"/>
    </location>
</feature>
<protein>
    <submittedName>
        <fullName evidence="4">EGF-like domain-containing protein</fullName>
    </submittedName>
</protein>
<feature type="domain" description="EGF-like" evidence="2">
    <location>
        <begin position="396"/>
        <end position="422"/>
    </location>
</feature>
<keyword evidence="3" id="KW-1185">Reference proteome</keyword>
<dbReference type="PANTHER" id="PTHR37157:SF2">
    <property type="entry name" value="EB DOMAIN-CONTAINING PROTEIN-RELATED"/>
    <property type="match status" value="1"/>
</dbReference>
<organism evidence="3 4">
    <name type="scientific">Panagrolaimus davidi</name>
    <dbReference type="NCBI Taxonomy" id="227884"/>
    <lineage>
        <taxon>Eukaryota</taxon>
        <taxon>Metazoa</taxon>
        <taxon>Ecdysozoa</taxon>
        <taxon>Nematoda</taxon>
        <taxon>Chromadorea</taxon>
        <taxon>Rhabditida</taxon>
        <taxon>Tylenchina</taxon>
        <taxon>Panagrolaimomorpha</taxon>
        <taxon>Panagrolaimoidea</taxon>
        <taxon>Panagrolaimidae</taxon>
        <taxon>Panagrolaimus</taxon>
    </lineage>
</organism>
<sequence length="768" mass="82383">MTLVIQKPNSTEIEKSRPGFEIFFKTTTTPFPSNEITEAPNKESINSNLPEIFNTLFPELPIITTAPPKEKENSINKEKEEEEGETSILKSLGKLLPELVTGGNVDTVHPIIPNSIIKISKPGEFCDDEMVFCSNGSLCIRNQFTPGMSCKEEEECDGGSICLDEICTCPINKPSIVDGMCVPESSTPNPKPPQHRNRREISYDSTTTKKFRKPPKFDENSDNISSKASLSNSLNEKIGTQSRNLKSRKIVYQQPETNNINDVIPLGANCDLTDNNCPYGAECVQSICQCSTDFVQAGPLCVLKNKIANNIILPGIACSQGDFCDGGSVCRINPGQTCSVINICLGGSTCQNGVCVCPSGQQSNNGTCGSAADPTIQYSQPGESCLREPNTVVVIECTGNSICANGFCTCPNGERIVNGICFPLNSRAAPGEPCVEGTTNCTGNSYCLNGFCVCRSQQSFYNGQCRVVNSGTAYPYDPCNGATTQCVGNSYCNNNLCQCNTGLTYDPNSRQCINNGYGTAYPYDPCSSGTQCVGNSYCNNNQCQCNTGYIYDPNTRQCNNGYGTANPYDPCDGVRQCTGNSYCNNNQCQCNTGLTYDPNTRQCITSGYGNNQLEPGAYCGSSYTVCVQNAECVNQMCACQTGYVVYDNNCIPYSGNANPGDSCQQPGIVCIGGASCTEGICACANGFTPSGSNCIPYNPAPQYPLRLIPGETCDSRCAFSNNCQQSCTGGSLCVDNICTCPIGQYVINGNCIPQLPPQPTYIPTVSNF</sequence>
<evidence type="ECO:0000313" key="3">
    <source>
        <dbReference type="Proteomes" id="UP000887578"/>
    </source>
</evidence>
<feature type="region of interest" description="Disordered" evidence="1">
    <location>
        <begin position="180"/>
        <end position="234"/>
    </location>
</feature>
<feature type="domain" description="EGF-like" evidence="2">
    <location>
        <begin position="269"/>
        <end position="302"/>
    </location>
</feature>
<evidence type="ECO:0000259" key="2">
    <source>
        <dbReference type="SMART" id="SM00181"/>
    </source>
</evidence>
<dbReference type="InterPro" id="IPR006149">
    <property type="entry name" value="EB_dom"/>
</dbReference>
<feature type="domain" description="EGF-like" evidence="2">
    <location>
        <begin position="337"/>
        <end position="369"/>
    </location>
</feature>
<accession>A0A914R087</accession>
<name>A0A914R087_9BILA</name>
<feature type="domain" description="EGF-like" evidence="2">
    <location>
        <begin position="662"/>
        <end position="695"/>
    </location>
</feature>
<feature type="domain" description="EGF-like" evidence="2">
    <location>
        <begin position="525"/>
        <end position="559"/>
    </location>
</feature>
<dbReference type="InterPro" id="IPR000742">
    <property type="entry name" value="EGF"/>
</dbReference>
<dbReference type="WBParaSite" id="PDA_v2.g78.t1">
    <property type="protein sequence ID" value="PDA_v2.g78.t1"/>
    <property type="gene ID" value="PDA_v2.g78"/>
</dbReference>